<feature type="domain" description="TF-B3" evidence="7">
    <location>
        <begin position="56"/>
        <end position="149"/>
    </location>
</feature>
<evidence type="ECO:0000256" key="3">
    <source>
        <dbReference type="ARBA" id="ARBA00023015"/>
    </source>
</evidence>
<dbReference type="SUPFAM" id="SSF101936">
    <property type="entry name" value="DNA-binding pseudobarrel domain"/>
    <property type="match status" value="1"/>
</dbReference>
<dbReference type="InterPro" id="IPR039218">
    <property type="entry name" value="REM_fam"/>
</dbReference>
<dbReference type="PROSITE" id="PS50863">
    <property type="entry name" value="B3"/>
    <property type="match status" value="1"/>
</dbReference>
<dbReference type="Proteomes" id="UP000834106">
    <property type="component" value="Chromosome 11"/>
</dbReference>
<evidence type="ECO:0000256" key="1">
    <source>
        <dbReference type="ARBA" id="ARBA00004123"/>
    </source>
</evidence>
<accession>A0AAD2DZS8</accession>
<dbReference type="GO" id="GO:0003677">
    <property type="term" value="F:DNA binding"/>
    <property type="evidence" value="ECO:0007669"/>
    <property type="project" value="UniProtKB-KW"/>
</dbReference>
<proteinExistence type="predicted"/>
<keyword evidence="9" id="KW-1185">Reference proteome</keyword>
<dbReference type="PANTHER" id="PTHR31674">
    <property type="entry name" value="B3 DOMAIN-CONTAINING PROTEIN REM-LIKE 3-RELATED"/>
    <property type="match status" value="1"/>
</dbReference>
<dbReference type="AlphaFoldDB" id="A0AAD2DZS8"/>
<evidence type="ECO:0000256" key="5">
    <source>
        <dbReference type="ARBA" id="ARBA00023163"/>
    </source>
</evidence>
<reference evidence="8" key="1">
    <citation type="submission" date="2023-05" db="EMBL/GenBank/DDBJ databases">
        <authorList>
            <person name="Huff M."/>
        </authorList>
    </citation>
    <scope>NUCLEOTIDE SEQUENCE</scope>
</reference>
<evidence type="ECO:0000259" key="7">
    <source>
        <dbReference type="PROSITE" id="PS50863"/>
    </source>
</evidence>
<dbReference type="EMBL" id="OU503046">
    <property type="protein sequence ID" value="CAI9770848.1"/>
    <property type="molecule type" value="Genomic_DNA"/>
</dbReference>
<dbReference type="InterPro" id="IPR003340">
    <property type="entry name" value="B3_DNA-bd"/>
</dbReference>
<evidence type="ECO:0000256" key="2">
    <source>
        <dbReference type="ARBA" id="ARBA00022737"/>
    </source>
</evidence>
<evidence type="ECO:0000256" key="6">
    <source>
        <dbReference type="ARBA" id="ARBA00023242"/>
    </source>
</evidence>
<name>A0AAD2DZS8_9LAMI</name>
<sequence>MGTFLVFRLVDNSIVNVVPYGLSACEMEFEDWESRLTTLNLPVCDHKPEDSAETTNPQFCVTLKEYHRYRLTLYKEFATETGLAYKKVVVLEDPQGRYWHVALRCQRGCFPLKMTIDWSELHEANGLAFGDTCSFQFIPSKNVIRLEYV</sequence>
<keyword evidence="4" id="KW-0238">DNA-binding</keyword>
<dbReference type="GO" id="GO:0005634">
    <property type="term" value="C:nucleus"/>
    <property type="evidence" value="ECO:0007669"/>
    <property type="project" value="UniProtKB-SubCell"/>
</dbReference>
<dbReference type="Gene3D" id="2.40.330.10">
    <property type="entry name" value="DNA-binding pseudobarrel domain"/>
    <property type="match status" value="1"/>
</dbReference>
<evidence type="ECO:0000313" key="8">
    <source>
        <dbReference type="EMBL" id="CAI9770848.1"/>
    </source>
</evidence>
<comment type="subcellular location">
    <subcellularLocation>
        <location evidence="1">Nucleus</location>
    </subcellularLocation>
</comment>
<keyword evidence="3" id="KW-0805">Transcription regulation</keyword>
<organism evidence="8 9">
    <name type="scientific">Fraxinus pennsylvanica</name>
    <dbReference type="NCBI Taxonomy" id="56036"/>
    <lineage>
        <taxon>Eukaryota</taxon>
        <taxon>Viridiplantae</taxon>
        <taxon>Streptophyta</taxon>
        <taxon>Embryophyta</taxon>
        <taxon>Tracheophyta</taxon>
        <taxon>Spermatophyta</taxon>
        <taxon>Magnoliopsida</taxon>
        <taxon>eudicotyledons</taxon>
        <taxon>Gunneridae</taxon>
        <taxon>Pentapetalae</taxon>
        <taxon>asterids</taxon>
        <taxon>lamiids</taxon>
        <taxon>Lamiales</taxon>
        <taxon>Oleaceae</taxon>
        <taxon>Oleeae</taxon>
        <taxon>Fraxinus</taxon>
    </lineage>
</organism>
<dbReference type="Pfam" id="PF02362">
    <property type="entry name" value="B3"/>
    <property type="match status" value="1"/>
</dbReference>
<protein>
    <recommendedName>
        <fullName evidence="7">TF-B3 domain-containing protein</fullName>
    </recommendedName>
</protein>
<dbReference type="PANTHER" id="PTHR31674:SF62">
    <property type="entry name" value="B3 DOMAIN-CONTAINING PROTEIN REM14-RELATED"/>
    <property type="match status" value="1"/>
</dbReference>
<keyword evidence="6" id="KW-0539">Nucleus</keyword>
<dbReference type="InterPro" id="IPR015300">
    <property type="entry name" value="DNA-bd_pseudobarrel_sf"/>
</dbReference>
<evidence type="ECO:0000256" key="4">
    <source>
        <dbReference type="ARBA" id="ARBA00023125"/>
    </source>
</evidence>
<evidence type="ECO:0000313" key="9">
    <source>
        <dbReference type="Proteomes" id="UP000834106"/>
    </source>
</evidence>
<dbReference type="CDD" id="cd10017">
    <property type="entry name" value="B3_DNA"/>
    <property type="match status" value="1"/>
</dbReference>
<keyword evidence="5" id="KW-0804">Transcription</keyword>
<keyword evidence="2" id="KW-0677">Repeat</keyword>
<gene>
    <name evidence="8" type="ORF">FPE_LOCUS18278</name>
</gene>